<dbReference type="Gene3D" id="1.10.1760.20">
    <property type="match status" value="1"/>
</dbReference>
<dbReference type="PATRIC" id="fig|760154.4.peg.1300"/>
<feature type="transmembrane region" description="Helical" evidence="7">
    <location>
        <begin position="63"/>
        <end position="87"/>
    </location>
</feature>
<accession>I3XXB6</accession>
<keyword evidence="9" id="KW-1185">Reference proteome</keyword>
<dbReference type="OrthoDB" id="9792317at2"/>
<dbReference type="GO" id="GO:0000041">
    <property type="term" value="P:transition metal ion transport"/>
    <property type="evidence" value="ECO:0007669"/>
    <property type="project" value="InterPro"/>
</dbReference>
<dbReference type="EMBL" id="CP003333">
    <property type="protein sequence ID" value="AFL68590.1"/>
    <property type="molecule type" value="Genomic_DNA"/>
</dbReference>
<gene>
    <name evidence="8" type="ordered locus">Sulba_1298</name>
</gene>
<evidence type="ECO:0000256" key="5">
    <source>
        <dbReference type="ARBA" id="ARBA00022989"/>
    </source>
</evidence>
<dbReference type="STRING" id="760154.Sulba_1298"/>
<dbReference type="Proteomes" id="UP000006176">
    <property type="component" value="Chromosome"/>
</dbReference>
<dbReference type="Pfam" id="PF01891">
    <property type="entry name" value="CbiM"/>
    <property type="match status" value="1"/>
</dbReference>
<dbReference type="HOGENOM" id="CLU_052508_1_0_7"/>
<dbReference type="KEGG" id="sba:Sulba_1298"/>
<keyword evidence="3" id="KW-1003">Cell membrane</keyword>
<dbReference type="GO" id="GO:0005886">
    <property type="term" value="C:plasma membrane"/>
    <property type="evidence" value="ECO:0007669"/>
    <property type="project" value="UniProtKB-SubCell"/>
</dbReference>
<keyword evidence="2" id="KW-0813">Transport</keyword>
<comment type="subcellular location">
    <subcellularLocation>
        <location evidence="1">Cell membrane</location>
        <topology evidence="1">Multi-pass membrane protein</topology>
    </subcellularLocation>
</comment>
<feature type="transmembrane region" description="Helical" evidence="7">
    <location>
        <begin position="130"/>
        <end position="148"/>
    </location>
</feature>
<dbReference type="AlphaFoldDB" id="I3XXB6"/>
<evidence type="ECO:0000256" key="2">
    <source>
        <dbReference type="ARBA" id="ARBA00022448"/>
    </source>
</evidence>
<evidence type="ECO:0000313" key="8">
    <source>
        <dbReference type="EMBL" id="AFL68590.1"/>
    </source>
</evidence>
<evidence type="ECO:0000313" key="9">
    <source>
        <dbReference type="Proteomes" id="UP000006176"/>
    </source>
</evidence>
<dbReference type="eggNOG" id="COG0310">
    <property type="taxonomic scope" value="Bacteria"/>
</dbReference>
<feature type="transmembrane region" description="Helical" evidence="7">
    <location>
        <begin position="12"/>
        <end position="28"/>
    </location>
</feature>
<evidence type="ECO:0000256" key="1">
    <source>
        <dbReference type="ARBA" id="ARBA00004651"/>
    </source>
</evidence>
<dbReference type="NCBIfam" id="NF004909">
    <property type="entry name" value="PRK06265.2-5"/>
    <property type="match status" value="1"/>
</dbReference>
<dbReference type="RefSeq" id="WP_014769468.1">
    <property type="nucleotide sequence ID" value="NC_018002.1"/>
</dbReference>
<evidence type="ECO:0000256" key="3">
    <source>
        <dbReference type="ARBA" id="ARBA00022475"/>
    </source>
</evidence>
<dbReference type="PANTHER" id="PTHR34229">
    <property type="entry name" value="METAL TRANSPORT PROTEIN HI_1621-RELATED"/>
    <property type="match status" value="1"/>
</dbReference>
<evidence type="ECO:0000256" key="4">
    <source>
        <dbReference type="ARBA" id="ARBA00022692"/>
    </source>
</evidence>
<dbReference type="InterPro" id="IPR002751">
    <property type="entry name" value="CbiM/NikMN"/>
</dbReference>
<keyword evidence="5 7" id="KW-1133">Transmembrane helix</keyword>
<feature type="transmembrane region" description="Helical" evidence="7">
    <location>
        <begin position="40"/>
        <end position="56"/>
    </location>
</feature>
<sequence length="237" mass="25867">MHLSEGLLRPEILIGGAVVSAAFTLYAFKTLKDDEIPKTAVLSALFFLASFIHVPIGPTSVHLVLGGIIGAMLGIRAFIAIFVALLLQGVLFGFGGLTTLGINLFNLATPTLVGYWLFMLPPTKRWHKDLLWFLIGFVPLALSAVKLLDANQKELLTLKTDDEGKASATLPAAEFDIILEAGMGHQTQTHYIAQSHTKEEAKTLPSDTPWDKMLLGLAIIVFFFGALFWIKRKPSHA</sequence>
<dbReference type="PANTHER" id="PTHR34229:SF1">
    <property type="entry name" value="METAL TRANSPORT PROTEIN HI_1621-RELATED"/>
    <property type="match status" value="1"/>
</dbReference>
<organism evidence="8 9">
    <name type="scientific">Sulfurospirillum barnesii (strain ATCC 700032 / DSM 10660 / SES-3)</name>
    <dbReference type="NCBI Taxonomy" id="760154"/>
    <lineage>
        <taxon>Bacteria</taxon>
        <taxon>Pseudomonadati</taxon>
        <taxon>Campylobacterota</taxon>
        <taxon>Epsilonproteobacteria</taxon>
        <taxon>Campylobacterales</taxon>
        <taxon>Sulfurospirillaceae</taxon>
        <taxon>Sulfurospirillum</taxon>
    </lineage>
</organism>
<evidence type="ECO:0000256" key="6">
    <source>
        <dbReference type="ARBA" id="ARBA00023136"/>
    </source>
</evidence>
<reference evidence="8 9" key="1">
    <citation type="submission" date="2012-06" db="EMBL/GenBank/DDBJ databases">
        <title>Complete sequence of Sulfurospirillum barnesii SES-3.</title>
        <authorList>
            <consortium name="US DOE Joint Genome Institute"/>
            <person name="Lucas S."/>
            <person name="Han J."/>
            <person name="Lapidus A."/>
            <person name="Cheng J.-F."/>
            <person name="Goodwin L."/>
            <person name="Pitluck S."/>
            <person name="Peters L."/>
            <person name="Ovchinnikova G."/>
            <person name="Lu M."/>
            <person name="Detter J.C."/>
            <person name="Han C."/>
            <person name="Tapia R."/>
            <person name="Land M."/>
            <person name="Hauser L."/>
            <person name="Kyrpides N."/>
            <person name="Ivanova N."/>
            <person name="Pagani I."/>
            <person name="Stolz J."/>
            <person name="Arkin A."/>
            <person name="Dehal P."/>
            <person name="Oremland R."/>
            <person name="Saltikov C."/>
            <person name="Basu P."/>
            <person name="Hollibaugh J."/>
            <person name="Newman D."/>
            <person name="Stolyar S."/>
            <person name="Hazen T."/>
            <person name="Woyke T."/>
        </authorList>
    </citation>
    <scope>NUCLEOTIDE SEQUENCE [LARGE SCALE GENOMIC DNA]</scope>
    <source>
        <strain evidence="9">ATCC 700032 / DSM 10660 / SES-3</strain>
    </source>
</reference>
<feature type="transmembrane region" description="Helical" evidence="7">
    <location>
        <begin position="213"/>
        <end position="230"/>
    </location>
</feature>
<feature type="transmembrane region" description="Helical" evidence="7">
    <location>
        <begin position="93"/>
        <end position="118"/>
    </location>
</feature>
<keyword evidence="6 7" id="KW-0472">Membrane</keyword>
<keyword evidence="4 7" id="KW-0812">Transmembrane</keyword>
<protein>
    <submittedName>
        <fullName evidence="8">ABC-type Co2+ transport system, permease component</fullName>
    </submittedName>
</protein>
<proteinExistence type="predicted"/>
<evidence type="ECO:0000256" key="7">
    <source>
        <dbReference type="SAM" id="Phobius"/>
    </source>
</evidence>
<name>I3XXB6_SULBS</name>